<dbReference type="PROSITE" id="PS50931">
    <property type="entry name" value="HTH_LYSR"/>
    <property type="match status" value="1"/>
</dbReference>
<dbReference type="SUPFAM" id="SSF46785">
    <property type="entry name" value="Winged helix' DNA-binding domain"/>
    <property type="match status" value="1"/>
</dbReference>
<keyword evidence="3" id="KW-0238">DNA-binding</keyword>
<protein>
    <submittedName>
        <fullName evidence="6">LysR family transcriptional regulator</fullName>
    </submittedName>
</protein>
<feature type="domain" description="HTH lysR-type" evidence="5">
    <location>
        <begin position="1"/>
        <end position="58"/>
    </location>
</feature>
<evidence type="ECO:0000313" key="6">
    <source>
        <dbReference type="EMBL" id="MFD1131136.1"/>
    </source>
</evidence>
<dbReference type="Pfam" id="PF00126">
    <property type="entry name" value="HTH_1"/>
    <property type="match status" value="1"/>
</dbReference>
<keyword evidence="7" id="KW-1185">Reference proteome</keyword>
<dbReference type="InterPro" id="IPR000847">
    <property type="entry name" value="LysR_HTH_N"/>
</dbReference>
<reference evidence="7" key="1">
    <citation type="journal article" date="2019" name="Int. J. Syst. Evol. Microbiol.">
        <title>The Global Catalogue of Microorganisms (GCM) 10K type strain sequencing project: providing services to taxonomists for standard genome sequencing and annotation.</title>
        <authorList>
            <consortium name="The Broad Institute Genomics Platform"/>
            <consortium name="The Broad Institute Genome Sequencing Center for Infectious Disease"/>
            <person name="Wu L."/>
            <person name="Ma J."/>
        </authorList>
    </citation>
    <scope>NUCLEOTIDE SEQUENCE [LARGE SCALE GENOMIC DNA]</scope>
    <source>
        <strain evidence="7">CCUG 53519</strain>
    </source>
</reference>
<comment type="similarity">
    <text evidence="1">Belongs to the LysR transcriptional regulatory family.</text>
</comment>
<evidence type="ECO:0000256" key="1">
    <source>
        <dbReference type="ARBA" id="ARBA00009437"/>
    </source>
</evidence>
<dbReference type="PANTHER" id="PTHR30126">
    <property type="entry name" value="HTH-TYPE TRANSCRIPTIONAL REGULATOR"/>
    <property type="match status" value="1"/>
</dbReference>
<dbReference type="InterPro" id="IPR036390">
    <property type="entry name" value="WH_DNA-bd_sf"/>
</dbReference>
<evidence type="ECO:0000313" key="7">
    <source>
        <dbReference type="Proteomes" id="UP001597169"/>
    </source>
</evidence>
<dbReference type="Gene3D" id="1.10.10.10">
    <property type="entry name" value="Winged helix-like DNA-binding domain superfamily/Winged helix DNA-binding domain"/>
    <property type="match status" value="1"/>
</dbReference>
<evidence type="ECO:0000259" key="5">
    <source>
        <dbReference type="PROSITE" id="PS50931"/>
    </source>
</evidence>
<dbReference type="PANTHER" id="PTHR30126:SF40">
    <property type="entry name" value="HTH-TYPE TRANSCRIPTIONAL REGULATOR GLTR"/>
    <property type="match status" value="1"/>
</dbReference>
<dbReference type="InterPro" id="IPR005119">
    <property type="entry name" value="LysR_subst-bd"/>
</dbReference>
<dbReference type="EMBL" id="JBHTKX010000007">
    <property type="protein sequence ID" value="MFD1131136.1"/>
    <property type="molecule type" value="Genomic_DNA"/>
</dbReference>
<accession>A0ABW3QGT4</accession>
<keyword evidence="2" id="KW-0805">Transcription regulation</keyword>
<sequence>MNLHALRLFHVVAETGSVTRAAEILSISQPAITAQIKKFEQELSLPLLKPEGRGVALTDAGEHFAVLAARLFAVEQQIEQYAAEYRDGGRGRLRLAATYLPANFLIPSWIAKYKQRYEQVEMKINTTNSSDALKQLLGVEVDLAIYGGLPEEHPDSIYAEELFQDELWFVVAPSHSYANQEVTLEEMTRIPFVMREEGSSTRERLLSLCRTYNAPAPSISLTFNGLHEAIAAVVSGYGANFVSSLVVKEQVRRGELARVMVTGVQLTNTIAVCTRKNETLSASVSNFIQMIRQNPYEERGWAYRT</sequence>
<dbReference type="InterPro" id="IPR036388">
    <property type="entry name" value="WH-like_DNA-bd_sf"/>
</dbReference>
<comment type="caution">
    <text evidence="6">The sequence shown here is derived from an EMBL/GenBank/DDBJ whole genome shotgun (WGS) entry which is preliminary data.</text>
</comment>
<evidence type="ECO:0000256" key="2">
    <source>
        <dbReference type="ARBA" id="ARBA00023015"/>
    </source>
</evidence>
<keyword evidence="4" id="KW-0804">Transcription</keyword>
<proteinExistence type="inferred from homology"/>
<evidence type="ECO:0000256" key="3">
    <source>
        <dbReference type="ARBA" id="ARBA00023125"/>
    </source>
</evidence>
<evidence type="ECO:0000256" key="4">
    <source>
        <dbReference type="ARBA" id="ARBA00023163"/>
    </source>
</evidence>
<dbReference type="Proteomes" id="UP001597169">
    <property type="component" value="Unassembled WGS sequence"/>
</dbReference>
<dbReference type="Pfam" id="PF03466">
    <property type="entry name" value="LysR_substrate"/>
    <property type="match status" value="1"/>
</dbReference>
<dbReference type="Gene3D" id="3.40.190.10">
    <property type="entry name" value="Periplasmic binding protein-like II"/>
    <property type="match status" value="2"/>
</dbReference>
<organism evidence="6 7">
    <name type="scientific">Paenibacillus provencensis</name>
    <dbReference type="NCBI Taxonomy" id="441151"/>
    <lineage>
        <taxon>Bacteria</taxon>
        <taxon>Bacillati</taxon>
        <taxon>Bacillota</taxon>
        <taxon>Bacilli</taxon>
        <taxon>Bacillales</taxon>
        <taxon>Paenibacillaceae</taxon>
        <taxon>Paenibacillus</taxon>
    </lineage>
</organism>
<name>A0ABW3QGT4_9BACL</name>
<dbReference type="RefSeq" id="WP_091158778.1">
    <property type="nucleotide sequence ID" value="NZ_JBHTKX010000007.1"/>
</dbReference>
<dbReference type="SUPFAM" id="SSF53850">
    <property type="entry name" value="Periplasmic binding protein-like II"/>
    <property type="match status" value="1"/>
</dbReference>
<gene>
    <name evidence="6" type="ORF">ACFQ3J_23725</name>
</gene>